<dbReference type="PANTHER" id="PTHR13847">
    <property type="entry name" value="SARCOSINE DEHYDROGENASE-RELATED"/>
    <property type="match status" value="1"/>
</dbReference>
<evidence type="ECO:0000313" key="4">
    <source>
        <dbReference type="Proteomes" id="UP001583186"/>
    </source>
</evidence>
<reference evidence="3 4" key="1">
    <citation type="journal article" date="2024" name="IMA Fungus">
        <title>IMA Genome - F19 : A genome assembly and annotation guide to empower mycologists, including annotated draft genome sequences of Ceratocystis pirilliformis, Diaporthe australafricana, Fusarium ophioides, Paecilomyces lecythidis, and Sporothrix stenoceras.</title>
        <authorList>
            <person name="Aylward J."/>
            <person name="Wilson A.M."/>
            <person name="Visagie C.M."/>
            <person name="Spraker J."/>
            <person name="Barnes I."/>
            <person name="Buitendag C."/>
            <person name="Ceriani C."/>
            <person name="Del Mar Angel L."/>
            <person name="du Plessis D."/>
            <person name="Fuchs T."/>
            <person name="Gasser K."/>
            <person name="Kramer D."/>
            <person name="Li W."/>
            <person name="Munsamy K."/>
            <person name="Piso A."/>
            <person name="Price J.L."/>
            <person name="Sonnekus B."/>
            <person name="Thomas C."/>
            <person name="van der Nest A."/>
            <person name="van Dijk A."/>
            <person name="van Heerden A."/>
            <person name="van Vuuren N."/>
            <person name="Yilmaz N."/>
            <person name="Duong T.A."/>
            <person name="van der Merwe N.A."/>
            <person name="Wingfield M.J."/>
            <person name="Wingfield B.D."/>
        </authorList>
    </citation>
    <scope>NUCLEOTIDE SEQUENCE [LARGE SCALE GENOMIC DNA]</scope>
    <source>
        <strain evidence="3 4">CMW 5346</strain>
    </source>
</reference>
<organism evidence="3 4">
    <name type="scientific">Sporothrix stenoceras</name>
    <dbReference type="NCBI Taxonomy" id="5173"/>
    <lineage>
        <taxon>Eukaryota</taxon>
        <taxon>Fungi</taxon>
        <taxon>Dikarya</taxon>
        <taxon>Ascomycota</taxon>
        <taxon>Pezizomycotina</taxon>
        <taxon>Sordariomycetes</taxon>
        <taxon>Sordariomycetidae</taxon>
        <taxon>Ophiostomatales</taxon>
        <taxon>Ophiostomataceae</taxon>
        <taxon>Sporothrix</taxon>
    </lineage>
</organism>
<dbReference type="Gene3D" id="3.50.50.60">
    <property type="entry name" value="FAD/NAD(P)-binding domain"/>
    <property type="match status" value="2"/>
</dbReference>
<dbReference type="InterPro" id="IPR036188">
    <property type="entry name" value="FAD/NAD-bd_sf"/>
</dbReference>
<dbReference type="InterPro" id="IPR006076">
    <property type="entry name" value="FAD-dep_OxRdtase"/>
</dbReference>
<name>A0ABR3ZJ16_9PEZI</name>
<feature type="domain" description="FAD dependent oxidoreductase" evidence="2">
    <location>
        <begin position="64"/>
        <end position="329"/>
    </location>
</feature>
<accession>A0ABR3ZJ16</accession>
<feature type="domain" description="FAD dependent oxidoreductase" evidence="2">
    <location>
        <begin position="7"/>
        <end position="56"/>
    </location>
</feature>
<gene>
    <name evidence="3" type="ORF">Sste5346_002391</name>
</gene>
<evidence type="ECO:0000259" key="2">
    <source>
        <dbReference type="Pfam" id="PF01266"/>
    </source>
</evidence>
<dbReference type="Gene3D" id="3.30.9.10">
    <property type="entry name" value="D-Amino Acid Oxidase, subunit A, domain 2"/>
    <property type="match status" value="1"/>
</dbReference>
<dbReference type="SUPFAM" id="SSF51905">
    <property type="entry name" value="FAD/NAD(P)-binding domain"/>
    <property type="match status" value="1"/>
</dbReference>
<dbReference type="Proteomes" id="UP001583186">
    <property type="component" value="Unassembled WGS sequence"/>
</dbReference>
<keyword evidence="1" id="KW-0560">Oxidoreductase</keyword>
<comment type="caution">
    <text evidence="3">The sequence shown here is derived from an EMBL/GenBank/DDBJ whole genome shotgun (WGS) entry which is preliminary data.</text>
</comment>
<evidence type="ECO:0000313" key="3">
    <source>
        <dbReference type="EMBL" id="KAL1900666.1"/>
    </source>
</evidence>
<evidence type="ECO:0000256" key="1">
    <source>
        <dbReference type="ARBA" id="ARBA00023002"/>
    </source>
</evidence>
<dbReference type="Pfam" id="PF01266">
    <property type="entry name" value="DAO"/>
    <property type="match status" value="2"/>
</dbReference>
<keyword evidence="4" id="KW-1185">Reference proteome</keyword>
<protein>
    <recommendedName>
        <fullName evidence="2">FAD dependent oxidoreductase domain-containing protein</fullName>
    </recommendedName>
</protein>
<proteinExistence type="predicted"/>
<dbReference type="PANTHER" id="PTHR13847:SF289">
    <property type="entry name" value="GLYCINE OXIDASE"/>
    <property type="match status" value="1"/>
</dbReference>
<dbReference type="EMBL" id="JAWCUI010000009">
    <property type="protein sequence ID" value="KAL1900666.1"/>
    <property type="molecule type" value="Genomic_DNA"/>
</dbReference>
<sequence length="350" mass="36351">MSEHPHIVVVGAGIVGASIAWHLAAVEKANVTIVASLAGIGGTTTPNSWRQLTTEVPGLSDLIRWTGAIQWNGSVDEQTAFIEEHTSWGYSLGKMTNDEISELEPSLTDTADALPASGWAVRVPDEGSVEPALAARLFVEEAQKKGAKLVTGSVSKLLATDGKVTGLVLEDGTQIDANHVVVAAGLRSVPLCASVGVTLPAYPRPGLLAHTKPISKRLLNGIVLSAGPHLRQTTEGRIVIGADFAGGTVGSSTPDEQNQAALALVDKAKVLFRVEDAALLELDFYTVGERPQPKDGLPLVGASVVPGLAVAVMHSGVTLAAVVGELLAKAVVTNEAIDPILEAYSVNRVN</sequence>